<name>A0ABU6FN09_9PROT</name>
<accession>A0ABU6FN09</accession>
<organism evidence="7 9">
    <name type="scientific">Acidithiobacillus ferriphilus</name>
    <dbReference type="NCBI Taxonomy" id="1689834"/>
    <lineage>
        <taxon>Bacteria</taxon>
        <taxon>Pseudomonadati</taxon>
        <taxon>Pseudomonadota</taxon>
        <taxon>Acidithiobacillia</taxon>
        <taxon>Acidithiobacillales</taxon>
        <taxon>Acidithiobacillaceae</taxon>
        <taxon>Acidithiobacillus</taxon>
    </lineage>
</organism>
<evidence type="ECO:0000256" key="3">
    <source>
        <dbReference type="ARBA" id="ARBA00022748"/>
    </source>
</evidence>
<evidence type="ECO:0000256" key="2">
    <source>
        <dbReference type="ARBA" id="ARBA00022692"/>
    </source>
</evidence>
<dbReference type="EMBL" id="JAQGFR010000058">
    <property type="protein sequence ID" value="MEB8512902.1"/>
    <property type="molecule type" value="Genomic_DNA"/>
</dbReference>
<keyword evidence="2" id="KW-0812">Transmembrane</keyword>
<dbReference type="Pfam" id="PF05140">
    <property type="entry name" value="ResB"/>
    <property type="match status" value="1"/>
</dbReference>
<comment type="caution">
    <text evidence="7">The sequence shown here is derived from an EMBL/GenBank/DDBJ whole genome shotgun (WGS) entry which is preliminary data.</text>
</comment>
<keyword evidence="3" id="KW-0201">Cytochrome c-type biogenesis</keyword>
<evidence type="ECO:0000256" key="5">
    <source>
        <dbReference type="ARBA" id="ARBA00023136"/>
    </source>
</evidence>
<evidence type="ECO:0000313" key="8">
    <source>
        <dbReference type="EMBL" id="MEB8514000.1"/>
    </source>
</evidence>
<feature type="domain" description="ResB-like" evidence="6">
    <location>
        <begin position="1"/>
        <end position="24"/>
    </location>
</feature>
<keyword evidence="4" id="KW-1133">Transmembrane helix</keyword>
<comment type="subcellular location">
    <subcellularLocation>
        <location evidence="1">Membrane</location>
        <topology evidence="1">Multi-pass membrane protein</topology>
    </subcellularLocation>
</comment>
<keyword evidence="5" id="KW-0472">Membrane</keyword>
<dbReference type="Proteomes" id="UP001308776">
    <property type="component" value="Unassembled WGS sequence"/>
</dbReference>
<protein>
    <submittedName>
        <fullName evidence="7">Cytochrome c biogenesis protein ResB</fullName>
    </submittedName>
</protein>
<evidence type="ECO:0000313" key="7">
    <source>
        <dbReference type="EMBL" id="MEB8512902.1"/>
    </source>
</evidence>
<evidence type="ECO:0000259" key="6">
    <source>
        <dbReference type="Pfam" id="PF05140"/>
    </source>
</evidence>
<keyword evidence="9" id="KW-1185">Reference proteome</keyword>
<evidence type="ECO:0000256" key="4">
    <source>
        <dbReference type="ARBA" id="ARBA00022989"/>
    </source>
</evidence>
<evidence type="ECO:0000313" key="9">
    <source>
        <dbReference type="Proteomes" id="UP001308776"/>
    </source>
</evidence>
<reference evidence="7 9" key="1">
    <citation type="submission" date="2022-11" db="EMBL/GenBank/DDBJ databases">
        <title>Comparative genomics analysis of Acidithiobacillus ferriphilus.</title>
        <authorList>
            <person name="Ma L."/>
        </authorList>
    </citation>
    <scope>NUCLEOTIDE SEQUENCE [LARGE SCALE GENOMIC DNA]</scope>
    <source>
        <strain evidence="7 9">DY15</strain>
    </source>
</reference>
<gene>
    <name evidence="7" type="ORF">OW717_02450</name>
    <name evidence="8" type="ORF">OW717_08070</name>
</gene>
<dbReference type="InterPro" id="IPR007816">
    <property type="entry name" value="ResB-like_domain"/>
</dbReference>
<sequence>MRLAVSLLVLLAIASVIGTILNQQ</sequence>
<feature type="non-terminal residue" evidence="7">
    <location>
        <position position="24"/>
    </location>
</feature>
<proteinExistence type="predicted"/>
<evidence type="ECO:0000256" key="1">
    <source>
        <dbReference type="ARBA" id="ARBA00004141"/>
    </source>
</evidence>
<dbReference type="EMBL" id="JAQGFR010000162">
    <property type="protein sequence ID" value="MEB8514000.1"/>
    <property type="molecule type" value="Genomic_DNA"/>
</dbReference>